<name>A0A1L3ZXF8_9SPHN</name>
<dbReference type="Pfam" id="PF00440">
    <property type="entry name" value="TetR_N"/>
    <property type="match status" value="1"/>
</dbReference>
<dbReference type="RefSeq" id="WP_072597991.1">
    <property type="nucleotide sequence ID" value="NZ_CP018221.1"/>
</dbReference>
<sequence>MALAALRSGSNGRKTKESGSAAPTLQSLKSGQTRARLIEATIRCIVKSGYSNTTTPQIANEAGLSRGAMLHHFENGMALIKAAIIELHEKRLRAFRRAAETDQHDPATLVRTYWRQLQKPAFIAFHELALAARTHADLARILQPLQVEFRERYMAMAFSLFPEWADRDQFNLAMTLSQTVLEGLAINVQTGAADEAMVEPMLKLVEDQIRSMNPLLQKAS</sequence>
<evidence type="ECO:0000256" key="1">
    <source>
        <dbReference type="ARBA" id="ARBA00023015"/>
    </source>
</evidence>
<evidence type="ECO:0000256" key="3">
    <source>
        <dbReference type="ARBA" id="ARBA00023163"/>
    </source>
</evidence>
<dbReference type="EMBL" id="CP018221">
    <property type="protein sequence ID" value="API60295.1"/>
    <property type="molecule type" value="Genomic_DNA"/>
</dbReference>
<evidence type="ECO:0000256" key="5">
    <source>
        <dbReference type="SAM" id="MobiDB-lite"/>
    </source>
</evidence>
<dbReference type="STRING" id="1921510.BSL82_14180"/>
<feature type="DNA-binding region" description="H-T-H motif" evidence="4">
    <location>
        <begin position="54"/>
        <end position="73"/>
    </location>
</feature>
<keyword evidence="2 4" id="KW-0238">DNA-binding</keyword>
<gene>
    <name evidence="7" type="ORF">BSL82_14180</name>
</gene>
<dbReference type="KEGG" id="sphj:BSL82_14180"/>
<evidence type="ECO:0000259" key="6">
    <source>
        <dbReference type="PROSITE" id="PS50977"/>
    </source>
</evidence>
<dbReference type="Proteomes" id="UP000182063">
    <property type="component" value="Chromosome"/>
</dbReference>
<dbReference type="InterPro" id="IPR001647">
    <property type="entry name" value="HTH_TetR"/>
</dbReference>
<evidence type="ECO:0000313" key="7">
    <source>
        <dbReference type="EMBL" id="API60295.1"/>
    </source>
</evidence>
<keyword evidence="8" id="KW-1185">Reference proteome</keyword>
<dbReference type="PANTHER" id="PTHR30055">
    <property type="entry name" value="HTH-TYPE TRANSCRIPTIONAL REGULATOR RUTR"/>
    <property type="match status" value="1"/>
</dbReference>
<organism evidence="7 8">
    <name type="scientific">Tardibacter chloracetimidivorans</name>
    <dbReference type="NCBI Taxonomy" id="1921510"/>
    <lineage>
        <taxon>Bacteria</taxon>
        <taxon>Pseudomonadati</taxon>
        <taxon>Pseudomonadota</taxon>
        <taxon>Alphaproteobacteria</taxon>
        <taxon>Sphingomonadales</taxon>
        <taxon>Sphingomonadaceae</taxon>
        <taxon>Tardibacter</taxon>
    </lineage>
</organism>
<accession>A0A1L3ZXF8</accession>
<dbReference type="GO" id="GO:0003700">
    <property type="term" value="F:DNA-binding transcription factor activity"/>
    <property type="evidence" value="ECO:0007669"/>
    <property type="project" value="TreeGrafter"/>
</dbReference>
<dbReference type="OrthoDB" id="9816296at2"/>
<keyword evidence="3" id="KW-0804">Transcription</keyword>
<feature type="domain" description="HTH tetR-type" evidence="6">
    <location>
        <begin position="31"/>
        <end position="91"/>
    </location>
</feature>
<evidence type="ECO:0000313" key="8">
    <source>
        <dbReference type="Proteomes" id="UP000182063"/>
    </source>
</evidence>
<evidence type="ECO:0000256" key="2">
    <source>
        <dbReference type="ARBA" id="ARBA00023125"/>
    </source>
</evidence>
<dbReference type="InterPro" id="IPR050109">
    <property type="entry name" value="HTH-type_TetR-like_transc_reg"/>
</dbReference>
<dbReference type="AlphaFoldDB" id="A0A1L3ZXF8"/>
<dbReference type="GO" id="GO:0000976">
    <property type="term" value="F:transcription cis-regulatory region binding"/>
    <property type="evidence" value="ECO:0007669"/>
    <property type="project" value="TreeGrafter"/>
</dbReference>
<dbReference type="PANTHER" id="PTHR30055:SF234">
    <property type="entry name" value="HTH-TYPE TRANSCRIPTIONAL REGULATOR BETI"/>
    <property type="match status" value="1"/>
</dbReference>
<protein>
    <submittedName>
        <fullName evidence="7">TetR family transcriptional regulator</fullName>
    </submittedName>
</protein>
<dbReference type="SUPFAM" id="SSF46689">
    <property type="entry name" value="Homeodomain-like"/>
    <property type="match status" value="1"/>
</dbReference>
<dbReference type="PRINTS" id="PR00455">
    <property type="entry name" value="HTHTETR"/>
</dbReference>
<dbReference type="InterPro" id="IPR009057">
    <property type="entry name" value="Homeodomain-like_sf"/>
</dbReference>
<dbReference type="PROSITE" id="PS50977">
    <property type="entry name" value="HTH_TETR_2"/>
    <property type="match status" value="1"/>
</dbReference>
<proteinExistence type="predicted"/>
<dbReference type="Gene3D" id="1.10.357.10">
    <property type="entry name" value="Tetracycline Repressor, domain 2"/>
    <property type="match status" value="1"/>
</dbReference>
<keyword evidence="1" id="KW-0805">Transcription regulation</keyword>
<reference evidence="8" key="1">
    <citation type="submission" date="2016-11" db="EMBL/GenBank/DDBJ databases">
        <title>Complete Genome Sequence of alachlor-degrading Sphingomonas sp. strain JJ-A5.</title>
        <authorList>
            <person name="Lee H."/>
            <person name="Ka J.-O."/>
        </authorList>
    </citation>
    <scope>NUCLEOTIDE SEQUENCE [LARGE SCALE GENOMIC DNA]</scope>
    <source>
        <strain evidence="8">JJ-A5</strain>
    </source>
</reference>
<evidence type="ECO:0000256" key="4">
    <source>
        <dbReference type="PROSITE-ProRule" id="PRU00335"/>
    </source>
</evidence>
<feature type="region of interest" description="Disordered" evidence="5">
    <location>
        <begin position="1"/>
        <end position="28"/>
    </location>
</feature>